<keyword evidence="7 10" id="KW-1133">Transmembrane helix</keyword>
<dbReference type="PROSITE" id="PS51202">
    <property type="entry name" value="RCK_C"/>
    <property type="match status" value="1"/>
</dbReference>
<reference evidence="12 13" key="1">
    <citation type="submission" date="2019-09" db="EMBL/GenBank/DDBJ databases">
        <title>Wenzhouxiangella sp. Genome sequencing and assembly.</title>
        <authorList>
            <person name="Zhang R."/>
        </authorList>
    </citation>
    <scope>NUCLEOTIDE SEQUENCE [LARGE SCALE GENOMIC DNA]</scope>
    <source>
        <strain evidence="12 13">W260</strain>
    </source>
</reference>
<dbReference type="PANTHER" id="PTHR32507:SF7">
    <property type="entry name" value="K(+)_H(+) ANTIPORTER NHAP2"/>
    <property type="match status" value="1"/>
</dbReference>
<dbReference type="SMART" id="SM01091">
    <property type="entry name" value="CorC_HlyC"/>
    <property type="match status" value="1"/>
</dbReference>
<comment type="caution">
    <text evidence="12">The sequence shown here is derived from an EMBL/GenBank/DDBJ whole genome shotgun (WGS) entry which is preliminary data.</text>
</comment>
<keyword evidence="5" id="KW-0633">Potassium transport</keyword>
<feature type="transmembrane region" description="Helical" evidence="10">
    <location>
        <begin position="90"/>
        <end position="113"/>
    </location>
</feature>
<dbReference type="SUPFAM" id="SSF116726">
    <property type="entry name" value="TrkA C-terminal domain-like"/>
    <property type="match status" value="1"/>
</dbReference>
<name>A0A5N0T819_9GAMM</name>
<feature type="domain" description="RCK C-terminal" evidence="11">
    <location>
        <begin position="404"/>
        <end position="485"/>
    </location>
</feature>
<keyword evidence="8" id="KW-0406">Ion transport</keyword>
<dbReference type="Pfam" id="PF02080">
    <property type="entry name" value="TrkA_C"/>
    <property type="match status" value="1"/>
</dbReference>
<feature type="transmembrane region" description="Helical" evidence="10">
    <location>
        <begin position="60"/>
        <end position="78"/>
    </location>
</feature>
<comment type="subcellular location">
    <subcellularLocation>
        <location evidence="1">Cell membrane</location>
        <topology evidence="1">Multi-pass membrane protein</topology>
    </subcellularLocation>
</comment>
<dbReference type="Pfam" id="PF00999">
    <property type="entry name" value="Na_H_Exchanger"/>
    <property type="match status" value="1"/>
</dbReference>
<dbReference type="Gene3D" id="3.30.70.1450">
    <property type="entry name" value="Regulator of K+ conductance, C-terminal domain"/>
    <property type="match status" value="1"/>
</dbReference>
<keyword evidence="3" id="KW-0050">Antiport</keyword>
<dbReference type="PANTHER" id="PTHR32507">
    <property type="entry name" value="NA(+)/H(+) ANTIPORTER 1"/>
    <property type="match status" value="1"/>
</dbReference>
<protein>
    <submittedName>
        <fullName evidence="12">Potassium/proton antiporter</fullName>
    </submittedName>
</protein>
<feature type="transmembrane region" description="Helical" evidence="10">
    <location>
        <begin position="367"/>
        <end position="387"/>
    </location>
</feature>
<feature type="transmembrane region" description="Helical" evidence="10">
    <location>
        <begin position="165"/>
        <end position="190"/>
    </location>
</feature>
<evidence type="ECO:0000256" key="7">
    <source>
        <dbReference type="ARBA" id="ARBA00022989"/>
    </source>
</evidence>
<feature type="transmembrane region" description="Helical" evidence="10">
    <location>
        <begin position="274"/>
        <end position="293"/>
    </location>
</feature>
<sequence>MFDSYELILLCAFLGLLSIAITGLSQRLGAPSLLLFLVVGMLAGEDGPGGVQFDDVETAFLVGNIALAVILLDGGLRTHVSSFRVGLKPALSLATFGVLITSGIVGVVAAWVLDWPLLNGLLLGAIVGSTDAAAVFGLLHGAGLELKERSGATLEIESGTNDPMAIFLTVSLLTLLDSGQTSGFGITLLAEFARQMGLGALMGIAGGFLLLPMLNRLTLSRVLYPLLAVSFGLSVFGLTNLWGGSGFLAIYLIGLVLGNRPLNYLHDIRWLMDGLAWLSQITMFLLLGLLVTPSTLMDVIYPGLVIAAVLMLVARPVAVGLSLLPFRFPLREQVFISWVGLKGAVPIILALFPLLTGLEYSNTYFEVTFFVVLLSLCFQGWTIAPLARGLGLDVPPHPEDREHLGVVLPGDVSRELLAYRIHAGSPADAYHLARLPVPPGVRQLGVVRQGEVLPPDDNLVLKPGDYLVLLTPSHEIPELPVLFSALPTPTHLAGTAFFGHFTLEPEVRFEDVCASYGVQPPDDLRGLDLDAVIRQRVHRLPVVGDHLRVGNIDLVVKKMARGKILQVGLKLLSD</sequence>
<feature type="transmembrane region" description="Helical" evidence="10">
    <location>
        <begin position="119"/>
        <end position="144"/>
    </location>
</feature>
<evidence type="ECO:0000256" key="2">
    <source>
        <dbReference type="ARBA" id="ARBA00022448"/>
    </source>
</evidence>
<evidence type="ECO:0000256" key="9">
    <source>
        <dbReference type="ARBA" id="ARBA00023136"/>
    </source>
</evidence>
<keyword evidence="13" id="KW-1185">Reference proteome</keyword>
<dbReference type="NCBIfam" id="NF003716">
    <property type="entry name" value="PRK05326.1-3"/>
    <property type="match status" value="1"/>
</dbReference>
<evidence type="ECO:0000256" key="8">
    <source>
        <dbReference type="ARBA" id="ARBA00023065"/>
    </source>
</evidence>
<feature type="transmembrane region" description="Helical" evidence="10">
    <location>
        <begin position="299"/>
        <end position="323"/>
    </location>
</feature>
<gene>
    <name evidence="12" type="ORF">F3N42_11085</name>
</gene>
<evidence type="ECO:0000256" key="4">
    <source>
        <dbReference type="ARBA" id="ARBA00022475"/>
    </source>
</evidence>
<evidence type="ECO:0000313" key="12">
    <source>
        <dbReference type="EMBL" id="KAA9131062.1"/>
    </source>
</evidence>
<keyword evidence="4" id="KW-1003">Cell membrane</keyword>
<dbReference type="NCBIfam" id="NF003715">
    <property type="entry name" value="PRK05326.1-2"/>
    <property type="match status" value="1"/>
</dbReference>
<evidence type="ECO:0000256" key="1">
    <source>
        <dbReference type="ARBA" id="ARBA00004651"/>
    </source>
</evidence>
<feature type="transmembrane region" description="Helical" evidence="10">
    <location>
        <begin position="335"/>
        <end position="355"/>
    </location>
</feature>
<evidence type="ECO:0000256" key="5">
    <source>
        <dbReference type="ARBA" id="ARBA00022538"/>
    </source>
</evidence>
<dbReference type="Proteomes" id="UP000325372">
    <property type="component" value="Unassembled WGS sequence"/>
</dbReference>
<evidence type="ECO:0000313" key="13">
    <source>
        <dbReference type="Proteomes" id="UP000325372"/>
    </source>
</evidence>
<dbReference type="GO" id="GO:0006813">
    <property type="term" value="P:potassium ion transport"/>
    <property type="evidence" value="ECO:0007669"/>
    <property type="project" value="UniProtKB-KW"/>
</dbReference>
<accession>A0A5N0T819</accession>
<evidence type="ECO:0000256" key="6">
    <source>
        <dbReference type="ARBA" id="ARBA00022692"/>
    </source>
</evidence>
<dbReference type="GO" id="GO:0008324">
    <property type="term" value="F:monoatomic cation transmembrane transporter activity"/>
    <property type="evidence" value="ECO:0007669"/>
    <property type="project" value="InterPro"/>
</dbReference>
<keyword evidence="2" id="KW-0813">Transport</keyword>
<dbReference type="Gene3D" id="1.20.1530.20">
    <property type="match status" value="1"/>
</dbReference>
<dbReference type="InterPro" id="IPR005170">
    <property type="entry name" value="Transptr-assoc_dom"/>
</dbReference>
<feature type="transmembrane region" description="Helical" evidence="10">
    <location>
        <begin position="196"/>
        <end position="215"/>
    </location>
</feature>
<evidence type="ECO:0000256" key="10">
    <source>
        <dbReference type="SAM" id="Phobius"/>
    </source>
</evidence>
<dbReference type="GO" id="GO:0015297">
    <property type="term" value="F:antiporter activity"/>
    <property type="evidence" value="ECO:0007669"/>
    <property type="project" value="UniProtKB-KW"/>
</dbReference>
<dbReference type="AlphaFoldDB" id="A0A5N0T819"/>
<keyword evidence="5" id="KW-0630">Potassium</keyword>
<dbReference type="InterPro" id="IPR006037">
    <property type="entry name" value="RCK_C"/>
</dbReference>
<dbReference type="InterPro" id="IPR036721">
    <property type="entry name" value="RCK_C_sf"/>
</dbReference>
<keyword evidence="6 10" id="KW-0812">Transmembrane</keyword>
<dbReference type="EMBL" id="VYXP01000006">
    <property type="protein sequence ID" value="KAA9131062.1"/>
    <property type="molecule type" value="Genomic_DNA"/>
</dbReference>
<organism evidence="12 13">
    <name type="scientific">Marinihelvus fidelis</name>
    <dbReference type="NCBI Taxonomy" id="2613842"/>
    <lineage>
        <taxon>Bacteria</taxon>
        <taxon>Pseudomonadati</taxon>
        <taxon>Pseudomonadota</taxon>
        <taxon>Gammaproteobacteria</taxon>
        <taxon>Chromatiales</taxon>
        <taxon>Wenzhouxiangellaceae</taxon>
        <taxon>Marinihelvus</taxon>
    </lineage>
</organism>
<dbReference type="GO" id="GO:0005886">
    <property type="term" value="C:plasma membrane"/>
    <property type="evidence" value="ECO:0007669"/>
    <property type="project" value="UniProtKB-SubCell"/>
</dbReference>
<dbReference type="InterPro" id="IPR038770">
    <property type="entry name" value="Na+/solute_symporter_sf"/>
</dbReference>
<proteinExistence type="predicted"/>
<dbReference type="NCBIfam" id="NF003714">
    <property type="entry name" value="PRK05326.1-1"/>
    <property type="match status" value="1"/>
</dbReference>
<evidence type="ECO:0000259" key="11">
    <source>
        <dbReference type="PROSITE" id="PS51202"/>
    </source>
</evidence>
<evidence type="ECO:0000256" key="3">
    <source>
        <dbReference type="ARBA" id="ARBA00022449"/>
    </source>
</evidence>
<dbReference type="GO" id="GO:1902600">
    <property type="term" value="P:proton transmembrane transport"/>
    <property type="evidence" value="ECO:0007669"/>
    <property type="project" value="InterPro"/>
</dbReference>
<keyword evidence="9 10" id="KW-0472">Membrane</keyword>
<dbReference type="InterPro" id="IPR006153">
    <property type="entry name" value="Cation/H_exchanger_TM"/>
</dbReference>